<dbReference type="InterPro" id="IPR029063">
    <property type="entry name" value="SAM-dependent_MTases_sf"/>
</dbReference>
<dbReference type="GO" id="GO:0006298">
    <property type="term" value="P:mismatch repair"/>
    <property type="evidence" value="ECO:0007669"/>
    <property type="project" value="TreeGrafter"/>
</dbReference>
<evidence type="ECO:0000256" key="2">
    <source>
        <dbReference type="ARBA" id="ARBA00011900"/>
    </source>
</evidence>
<dbReference type="PANTHER" id="PTHR30481">
    <property type="entry name" value="DNA ADENINE METHYLASE"/>
    <property type="match status" value="1"/>
</dbReference>
<dbReference type="InterPro" id="IPR012327">
    <property type="entry name" value="MeTrfase_D12"/>
</dbReference>
<keyword evidence="4 7" id="KW-0808">Transferase</keyword>
<dbReference type="InterPro" id="IPR002052">
    <property type="entry name" value="DNA_methylase_N6_adenine_CS"/>
</dbReference>
<dbReference type="EC" id="2.1.1.72" evidence="2"/>
<dbReference type="GO" id="GO:0032259">
    <property type="term" value="P:methylation"/>
    <property type="evidence" value="ECO:0007669"/>
    <property type="project" value="UniProtKB-KW"/>
</dbReference>
<dbReference type="PROSITE" id="PS00092">
    <property type="entry name" value="N6_MTASE"/>
    <property type="match status" value="1"/>
</dbReference>
<proteinExistence type="inferred from homology"/>
<evidence type="ECO:0000256" key="1">
    <source>
        <dbReference type="ARBA" id="ARBA00006594"/>
    </source>
</evidence>
<dbReference type="PANTHER" id="PTHR30481:SF3">
    <property type="entry name" value="DNA ADENINE METHYLASE"/>
    <property type="match status" value="1"/>
</dbReference>
<dbReference type="REBASE" id="25653">
    <property type="entry name" value="M.UcrHFORFDP"/>
</dbReference>
<keyword evidence="3 7" id="KW-0489">Methyltransferase</keyword>
<dbReference type="InterPro" id="IPR023095">
    <property type="entry name" value="Ade_MeTrfase_dom_2"/>
</dbReference>
<gene>
    <name evidence="7" type="ORF">ALOHA_HF4000APKG3E18ctg5g1</name>
</gene>
<evidence type="ECO:0000256" key="3">
    <source>
        <dbReference type="ARBA" id="ARBA00022603"/>
    </source>
</evidence>
<evidence type="ECO:0000313" key="7">
    <source>
        <dbReference type="EMBL" id="ABZ08536.1"/>
    </source>
</evidence>
<comment type="similarity">
    <text evidence="1">Belongs to the N(4)/N(6)-methyltransferase family.</text>
</comment>
<dbReference type="InterPro" id="IPR012263">
    <property type="entry name" value="M_m6A_EcoRV"/>
</dbReference>
<sequence length="236" mass="27427">MFNLLAKHPDMKCHVSDLNSDLILTYVAIRDKVTEVIESLENHSKKYQKNTNFYYYHVRESEPTSQIEKVSKLIFLNKTCFNGLYRVNRKGKFNVPLGRYTNPNIVNKENLLTASRILQSSNLEFFCRDFETVLHDIKKGDFVYFDPPYQPVSNTANFTSYTNRNFTDDDLERLVNLAEKLDSIGCKVLLSNSKSKKVENSFSSSKWKIKEIQVNRAINSDSKKRTGHSEILVKNY</sequence>
<comment type="catalytic activity">
    <reaction evidence="6">
        <text>a 2'-deoxyadenosine in DNA + S-adenosyl-L-methionine = an N(6)-methyl-2'-deoxyadenosine in DNA + S-adenosyl-L-homocysteine + H(+)</text>
        <dbReference type="Rhea" id="RHEA:15197"/>
        <dbReference type="Rhea" id="RHEA-COMP:12418"/>
        <dbReference type="Rhea" id="RHEA-COMP:12419"/>
        <dbReference type="ChEBI" id="CHEBI:15378"/>
        <dbReference type="ChEBI" id="CHEBI:57856"/>
        <dbReference type="ChEBI" id="CHEBI:59789"/>
        <dbReference type="ChEBI" id="CHEBI:90615"/>
        <dbReference type="ChEBI" id="CHEBI:90616"/>
        <dbReference type="EC" id="2.1.1.72"/>
    </reaction>
</comment>
<evidence type="ECO:0000256" key="5">
    <source>
        <dbReference type="ARBA" id="ARBA00022691"/>
    </source>
</evidence>
<evidence type="ECO:0000256" key="6">
    <source>
        <dbReference type="ARBA" id="ARBA00047942"/>
    </source>
</evidence>
<name>B3T7H7_9ARCH</name>
<dbReference type="GO" id="GO:0009007">
    <property type="term" value="F:site-specific DNA-methyltransferase (adenine-specific) activity"/>
    <property type="evidence" value="ECO:0007669"/>
    <property type="project" value="UniProtKB-EC"/>
</dbReference>
<dbReference type="SUPFAM" id="SSF53335">
    <property type="entry name" value="S-adenosyl-L-methionine-dependent methyltransferases"/>
    <property type="match status" value="1"/>
</dbReference>
<dbReference type="NCBIfam" id="TIGR00571">
    <property type="entry name" value="dam"/>
    <property type="match status" value="1"/>
</dbReference>
<dbReference type="Gene3D" id="3.40.50.150">
    <property type="entry name" value="Vaccinia Virus protein VP39"/>
    <property type="match status" value="1"/>
</dbReference>
<dbReference type="EMBL" id="EU016631">
    <property type="protein sequence ID" value="ABZ08536.1"/>
    <property type="molecule type" value="Genomic_DNA"/>
</dbReference>
<evidence type="ECO:0000256" key="4">
    <source>
        <dbReference type="ARBA" id="ARBA00022679"/>
    </source>
</evidence>
<protein>
    <recommendedName>
        <fullName evidence="2">site-specific DNA-methyltransferase (adenine-specific)</fullName>
        <ecNumber evidence="2">2.1.1.72</ecNumber>
    </recommendedName>
</protein>
<dbReference type="GO" id="GO:0009307">
    <property type="term" value="P:DNA restriction-modification system"/>
    <property type="evidence" value="ECO:0007669"/>
    <property type="project" value="InterPro"/>
</dbReference>
<accession>B3T7H7</accession>
<dbReference type="GO" id="GO:0043565">
    <property type="term" value="F:sequence-specific DNA binding"/>
    <property type="evidence" value="ECO:0007669"/>
    <property type="project" value="TreeGrafter"/>
</dbReference>
<dbReference type="GO" id="GO:1904047">
    <property type="term" value="F:S-adenosyl-L-methionine binding"/>
    <property type="evidence" value="ECO:0007669"/>
    <property type="project" value="TreeGrafter"/>
</dbReference>
<reference evidence="7" key="1">
    <citation type="journal article" date="2008" name="ISME J.">
        <title>Genomic patterns of recombination, clonal divergence and environment in marine microbial populations.</title>
        <authorList>
            <person name="Konstantinidis K.T."/>
            <person name="Delong E.F."/>
        </authorList>
    </citation>
    <scope>NUCLEOTIDE SEQUENCE</scope>
</reference>
<dbReference type="PIRSF" id="PIRSF000398">
    <property type="entry name" value="M_m6A_EcoRV"/>
    <property type="match status" value="1"/>
</dbReference>
<organism evidence="7">
    <name type="scientific">uncultured marine crenarchaeote HF4000_APKG3E18</name>
    <dbReference type="NCBI Taxonomy" id="455585"/>
    <lineage>
        <taxon>Archaea</taxon>
        <taxon>Nitrososphaerota</taxon>
        <taxon>Nitrososphaeria</taxon>
        <taxon>Nitrosopumilales</taxon>
        <taxon>environmental samples</taxon>
    </lineage>
</organism>
<keyword evidence="5" id="KW-0949">S-adenosyl-L-methionine</keyword>
<dbReference type="AlphaFoldDB" id="B3T7H7"/>
<dbReference type="Pfam" id="PF02086">
    <property type="entry name" value="MethyltransfD12"/>
    <property type="match status" value="1"/>
</dbReference>
<dbReference type="Gene3D" id="1.10.1020.10">
    <property type="entry name" value="Adenine-specific Methyltransferase, Domain 2"/>
    <property type="match status" value="1"/>
</dbReference>